<evidence type="ECO:0000313" key="1">
    <source>
        <dbReference type="EMBL" id="KAL0455382.1"/>
    </source>
</evidence>
<sequence>MEVLHLLLLKRIEQAESFQFHWQCTEMKLFNLCFVDDLLLFCKAEEQLVILFRDALQEFVDLSGLHANVNKSQFILSKSASSVRHRLLTVLGFQEGWSSLGLSFAARVQLLKSVISALNVYWAMAFILPKGILKVIETRMRKFLWQGGETRVLRRWLGWMYLRQCSVWTVWESGGSWSWRKILKLRNQLLGCVSYHVGSGEGFWLWQDPWHPLGPLIHHFPSSPRVVGIPLEAKVSVVIDEDGRNWPLITDIEHMEIVEQLPQLGNSDTIGWTSAGRVFSITEAYSLFQPPDPTVCWHGLLRGPFRIPRNCFILWLAILERLSTLNRAWWTGPDLEREIESHAHLFFQCEYSRVCLRILEAEVRFRVPWFGWQHTIVWSSRRWRGKHPWNATSRALFASVVYHIWMERNKRRFGNVFTNPEHTARLCIE</sequence>
<gene>
    <name evidence="1" type="ORF">Slati_0877400</name>
</gene>
<dbReference type="AlphaFoldDB" id="A0AAW2XMM4"/>
<name>A0AAW2XMM4_9LAMI</name>
<proteinExistence type="predicted"/>
<reference evidence="1" key="1">
    <citation type="submission" date="2020-06" db="EMBL/GenBank/DDBJ databases">
        <authorList>
            <person name="Li T."/>
            <person name="Hu X."/>
            <person name="Zhang T."/>
            <person name="Song X."/>
            <person name="Zhang H."/>
            <person name="Dai N."/>
            <person name="Sheng W."/>
            <person name="Hou X."/>
            <person name="Wei L."/>
        </authorList>
    </citation>
    <scope>NUCLEOTIDE SEQUENCE</scope>
    <source>
        <strain evidence="1">KEN1</strain>
        <tissue evidence="1">Leaf</tissue>
    </source>
</reference>
<dbReference type="PANTHER" id="PTHR33116">
    <property type="entry name" value="REVERSE TRANSCRIPTASE ZINC-BINDING DOMAIN-CONTAINING PROTEIN-RELATED-RELATED"/>
    <property type="match status" value="1"/>
</dbReference>
<organism evidence="1">
    <name type="scientific">Sesamum latifolium</name>
    <dbReference type="NCBI Taxonomy" id="2727402"/>
    <lineage>
        <taxon>Eukaryota</taxon>
        <taxon>Viridiplantae</taxon>
        <taxon>Streptophyta</taxon>
        <taxon>Embryophyta</taxon>
        <taxon>Tracheophyta</taxon>
        <taxon>Spermatophyta</taxon>
        <taxon>Magnoliopsida</taxon>
        <taxon>eudicotyledons</taxon>
        <taxon>Gunneridae</taxon>
        <taxon>Pentapetalae</taxon>
        <taxon>asterids</taxon>
        <taxon>lamiids</taxon>
        <taxon>Lamiales</taxon>
        <taxon>Pedaliaceae</taxon>
        <taxon>Sesamum</taxon>
    </lineage>
</organism>
<dbReference type="EMBL" id="JACGWN010000003">
    <property type="protein sequence ID" value="KAL0455382.1"/>
    <property type="molecule type" value="Genomic_DNA"/>
</dbReference>
<accession>A0AAW2XMM4</accession>
<reference evidence="1" key="2">
    <citation type="journal article" date="2024" name="Plant">
        <title>Genomic evolution and insights into agronomic trait innovations of Sesamum species.</title>
        <authorList>
            <person name="Miao H."/>
            <person name="Wang L."/>
            <person name="Qu L."/>
            <person name="Liu H."/>
            <person name="Sun Y."/>
            <person name="Le M."/>
            <person name="Wang Q."/>
            <person name="Wei S."/>
            <person name="Zheng Y."/>
            <person name="Lin W."/>
            <person name="Duan Y."/>
            <person name="Cao H."/>
            <person name="Xiong S."/>
            <person name="Wang X."/>
            <person name="Wei L."/>
            <person name="Li C."/>
            <person name="Ma Q."/>
            <person name="Ju M."/>
            <person name="Zhao R."/>
            <person name="Li G."/>
            <person name="Mu C."/>
            <person name="Tian Q."/>
            <person name="Mei H."/>
            <person name="Zhang T."/>
            <person name="Gao T."/>
            <person name="Zhang H."/>
        </authorList>
    </citation>
    <scope>NUCLEOTIDE SEQUENCE</scope>
    <source>
        <strain evidence="1">KEN1</strain>
    </source>
</reference>
<dbReference type="PANTHER" id="PTHR33116:SF66">
    <property type="entry name" value="REVERSE TRANSCRIPTASE ZINC-BINDING DOMAIN-CONTAINING PROTEIN"/>
    <property type="match status" value="1"/>
</dbReference>
<comment type="caution">
    <text evidence="1">The sequence shown here is derived from an EMBL/GenBank/DDBJ whole genome shotgun (WGS) entry which is preliminary data.</text>
</comment>
<protein>
    <recommendedName>
        <fullName evidence="2">Reverse transcriptase domain-containing protein</fullName>
    </recommendedName>
</protein>
<evidence type="ECO:0008006" key="2">
    <source>
        <dbReference type="Google" id="ProtNLM"/>
    </source>
</evidence>